<evidence type="ECO:0000313" key="1">
    <source>
        <dbReference type="EMBL" id="MBB4017367.1"/>
    </source>
</evidence>
<proteinExistence type="predicted"/>
<dbReference type="RefSeq" id="WP_183316724.1">
    <property type="nucleotide sequence ID" value="NZ_JACIEN010000002.1"/>
</dbReference>
<dbReference type="EMBL" id="JACIEN010000002">
    <property type="protein sequence ID" value="MBB4017367.1"/>
    <property type="molecule type" value="Genomic_DNA"/>
</dbReference>
<comment type="caution">
    <text evidence="1">The sequence shown here is derived from an EMBL/GenBank/DDBJ whole genome shotgun (WGS) entry which is preliminary data.</text>
</comment>
<evidence type="ECO:0000313" key="2">
    <source>
        <dbReference type="Proteomes" id="UP000577362"/>
    </source>
</evidence>
<sequence>MAKGFKTGGRKKGVPNKVTLKREAEIKASGLTPLDYMLQLLRNPKNPRDVRFEAAKAAAPYVHPKLAAIEHSGPGGGPIQTEDVSPRERIAGRIARLASRAGADGDPSKPE</sequence>
<accession>A0A840C4P1</accession>
<dbReference type="AlphaFoldDB" id="A0A840C4P1"/>
<reference evidence="1 2" key="1">
    <citation type="submission" date="2020-08" db="EMBL/GenBank/DDBJ databases">
        <title>Genomic Encyclopedia of Type Strains, Phase IV (KMG-IV): sequencing the most valuable type-strain genomes for metagenomic binning, comparative biology and taxonomic classification.</title>
        <authorList>
            <person name="Goeker M."/>
        </authorList>
    </citation>
    <scope>NUCLEOTIDE SEQUENCE [LARGE SCALE GENOMIC DNA]</scope>
    <source>
        <strain evidence="1 2">DSM 103737</strain>
    </source>
</reference>
<gene>
    <name evidence="1" type="ORF">GGR16_002396</name>
</gene>
<dbReference type="Proteomes" id="UP000577362">
    <property type="component" value="Unassembled WGS sequence"/>
</dbReference>
<protein>
    <submittedName>
        <fullName evidence="1">Uncharacterized protein</fullName>
    </submittedName>
</protein>
<organism evidence="1 2">
    <name type="scientific">Chelatococcus caeni</name>
    <dbReference type="NCBI Taxonomy" id="1348468"/>
    <lineage>
        <taxon>Bacteria</taxon>
        <taxon>Pseudomonadati</taxon>
        <taxon>Pseudomonadota</taxon>
        <taxon>Alphaproteobacteria</taxon>
        <taxon>Hyphomicrobiales</taxon>
        <taxon>Chelatococcaceae</taxon>
        <taxon>Chelatococcus</taxon>
    </lineage>
</organism>
<keyword evidence="2" id="KW-1185">Reference proteome</keyword>
<name>A0A840C4P1_9HYPH</name>